<evidence type="ECO:0000259" key="1">
    <source>
        <dbReference type="SMART" id="SM00829"/>
    </source>
</evidence>
<sequence length="324" mass="33112">MKAVVAADYGPPERYAVAEVPVPRPGLGQMRVRIAAASVNPADVRLPGGEFRGVVEAQFPYIPGVDFAGTVTEIGEGVSAYAVGDEVFGTAVPRVLRAMAGTRPSVGTGAMAQYAVVEADTPLIAHRPAGLAAPDAAALATAGQAALATVRAADVRAGERVLVVGATGGVGTAVLPLLAAAGAHVIATATDADAEVVRGLGAKEVIGYQQADYPVGDVDVAINVVLPGDRLAGVAAALRAGGRLVTITFPITTAEMIGRDDVEVRFILDMDGELASMREVGEAGARGELRATIARRYSLEEGPQACADFLREHTLGKRVVVVGM</sequence>
<organism evidence="2 3">
    <name type="scientific">Catenulispora acidiphila (strain DSM 44928 / JCM 14897 / NBRC 102108 / NRRL B-24433 / ID139908)</name>
    <dbReference type="NCBI Taxonomy" id="479433"/>
    <lineage>
        <taxon>Bacteria</taxon>
        <taxon>Bacillati</taxon>
        <taxon>Actinomycetota</taxon>
        <taxon>Actinomycetes</taxon>
        <taxon>Catenulisporales</taxon>
        <taxon>Catenulisporaceae</taxon>
        <taxon>Catenulispora</taxon>
    </lineage>
</organism>
<dbReference type="Gene3D" id="3.90.180.10">
    <property type="entry name" value="Medium-chain alcohol dehydrogenases, catalytic domain"/>
    <property type="match status" value="1"/>
</dbReference>
<dbReference type="InParanoid" id="C7QDP4"/>
<feature type="domain" description="Enoyl reductase (ER)" evidence="1">
    <location>
        <begin position="10"/>
        <end position="320"/>
    </location>
</feature>
<dbReference type="PANTHER" id="PTHR44013">
    <property type="entry name" value="ZINC-TYPE ALCOHOL DEHYDROGENASE-LIKE PROTEIN C16A3.02C"/>
    <property type="match status" value="1"/>
</dbReference>
<dbReference type="AlphaFoldDB" id="C7QDP4"/>
<dbReference type="InterPro" id="IPR020843">
    <property type="entry name" value="ER"/>
</dbReference>
<dbReference type="InterPro" id="IPR013154">
    <property type="entry name" value="ADH-like_N"/>
</dbReference>
<dbReference type="Pfam" id="PF08240">
    <property type="entry name" value="ADH_N"/>
    <property type="match status" value="1"/>
</dbReference>
<name>C7QDP4_CATAD</name>
<dbReference type="OrthoDB" id="9792173at2"/>
<keyword evidence="3" id="KW-1185">Reference proteome</keyword>
<dbReference type="PANTHER" id="PTHR44013:SF1">
    <property type="entry name" value="ZINC-TYPE ALCOHOL DEHYDROGENASE-LIKE PROTEIN C16A3.02C"/>
    <property type="match status" value="1"/>
</dbReference>
<dbReference type="HOGENOM" id="CLU_026673_3_3_11"/>
<dbReference type="STRING" id="479433.Caci_5810"/>
<dbReference type="CDD" id="cd05289">
    <property type="entry name" value="MDR_like_2"/>
    <property type="match status" value="1"/>
</dbReference>
<dbReference type="InterPro" id="IPR036291">
    <property type="entry name" value="NAD(P)-bd_dom_sf"/>
</dbReference>
<proteinExistence type="predicted"/>
<dbReference type="InterPro" id="IPR011032">
    <property type="entry name" value="GroES-like_sf"/>
</dbReference>
<dbReference type="Pfam" id="PF13602">
    <property type="entry name" value="ADH_zinc_N_2"/>
    <property type="match status" value="1"/>
</dbReference>
<dbReference type="SMART" id="SM00829">
    <property type="entry name" value="PKS_ER"/>
    <property type="match status" value="1"/>
</dbReference>
<dbReference type="EMBL" id="CP001700">
    <property type="protein sequence ID" value="ACU74668.1"/>
    <property type="molecule type" value="Genomic_DNA"/>
</dbReference>
<dbReference type="Gene3D" id="3.40.50.720">
    <property type="entry name" value="NAD(P)-binding Rossmann-like Domain"/>
    <property type="match status" value="1"/>
</dbReference>
<dbReference type="Proteomes" id="UP000000851">
    <property type="component" value="Chromosome"/>
</dbReference>
<gene>
    <name evidence="2" type="ordered locus">Caci_5810</name>
</gene>
<dbReference type="KEGG" id="cai:Caci_5810"/>
<dbReference type="SUPFAM" id="SSF51735">
    <property type="entry name" value="NAD(P)-binding Rossmann-fold domains"/>
    <property type="match status" value="1"/>
</dbReference>
<evidence type="ECO:0000313" key="3">
    <source>
        <dbReference type="Proteomes" id="UP000000851"/>
    </source>
</evidence>
<evidence type="ECO:0000313" key="2">
    <source>
        <dbReference type="EMBL" id="ACU74668.1"/>
    </source>
</evidence>
<dbReference type="eggNOG" id="COG0604">
    <property type="taxonomic scope" value="Bacteria"/>
</dbReference>
<dbReference type="SUPFAM" id="SSF50129">
    <property type="entry name" value="GroES-like"/>
    <property type="match status" value="1"/>
</dbReference>
<accession>C7QDP4</accession>
<dbReference type="GO" id="GO:0016491">
    <property type="term" value="F:oxidoreductase activity"/>
    <property type="evidence" value="ECO:0007669"/>
    <property type="project" value="InterPro"/>
</dbReference>
<reference evidence="2 3" key="1">
    <citation type="journal article" date="2009" name="Stand. Genomic Sci.">
        <title>Complete genome sequence of Catenulispora acidiphila type strain (ID 139908).</title>
        <authorList>
            <person name="Copeland A."/>
            <person name="Lapidus A."/>
            <person name="Glavina Del Rio T."/>
            <person name="Nolan M."/>
            <person name="Lucas S."/>
            <person name="Chen F."/>
            <person name="Tice H."/>
            <person name="Cheng J.F."/>
            <person name="Bruce D."/>
            <person name="Goodwin L."/>
            <person name="Pitluck S."/>
            <person name="Mikhailova N."/>
            <person name="Pati A."/>
            <person name="Ivanova N."/>
            <person name="Mavromatis K."/>
            <person name="Chen A."/>
            <person name="Palaniappan K."/>
            <person name="Chain P."/>
            <person name="Land M."/>
            <person name="Hauser L."/>
            <person name="Chang Y.J."/>
            <person name="Jeffries C.D."/>
            <person name="Chertkov O."/>
            <person name="Brettin T."/>
            <person name="Detter J.C."/>
            <person name="Han C."/>
            <person name="Ali Z."/>
            <person name="Tindall B.J."/>
            <person name="Goker M."/>
            <person name="Bristow J."/>
            <person name="Eisen J.A."/>
            <person name="Markowitz V."/>
            <person name="Hugenholtz P."/>
            <person name="Kyrpides N.C."/>
            <person name="Klenk H.P."/>
        </authorList>
    </citation>
    <scope>NUCLEOTIDE SEQUENCE [LARGE SCALE GENOMIC DNA]</scope>
    <source>
        <strain evidence="3">DSM 44928 / JCM 14897 / NBRC 102108 / NRRL B-24433 / ID139908</strain>
    </source>
</reference>
<dbReference type="InterPro" id="IPR052733">
    <property type="entry name" value="Chloroplast_QOR"/>
</dbReference>
<protein>
    <submittedName>
        <fullName evidence="2">Alcohol dehydrogenase GroES domain protein</fullName>
    </submittedName>
</protein>